<proteinExistence type="predicted"/>
<comment type="caution">
    <text evidence="2">The sequence shown here is derived from an EMBL/GenBank/DDBJ whole genome shotgun (WGS) entry which is preliminary data.</text>
</comment>
<name>A0A918IHB3_9ACTN</name>
<evidence type="ECO:0000313" key="3">
    <source>
        <dbReference type="Proteomes" id="UP000618795"/>
    </source>
</evidence>
<evidence type="ECO:0000313" key="2">
    <source>
        <dbReference type="EMBL" id="GGV12992.1"/>
    </source>
</evidence>
<protein>
    <submittedName>
        <fullName evidence="2">Uncharacterized protein</fullName>
    </submittedName>
</protein>
<evidence type="ECO:0000256" key="1">
    <source>
        <dbReference type="SAM" id="MobiDB-lite"/>
    </source>
</evidence>
<organism evidence="2 3">
    <name type="scientific">Streptomyces filipinensis</name>
    <dbReference type="NCBI Taxonomy" id="66887"/>
    <lineage>
        <taxon>Bacteria</taxon>
        <taxon>Bacillati</taxon>
        <taxon>Actinomycetota</taxon>
        <taxon>Actinomycetes</taxon>
        <taxon>Kitasatosporales</taxon>
        <taxon>Streptomycetaceae</taxon>
        <taxon>Streptomyces</taxon>
    </lineage>
</organism>
<gene>
    <name evidence="2" type="ORF">GCM10010260_59850</name>
</gene>
<dbReference type="Proteomes" id="UP000618795">
    <property type="component" value="Unassembled WGS sequence"/>
</dbReference>
<sequence>MAGHSLLDGLVRRDPDPDDRRSTLVRITPAGPDSTHHHLSGLDAILGIVTGVDMISELYGETEATLVYDVHTSVPAIGTQRTAEHLRRADGRIDTIRLIFDATPWHAGMQASTRP</sequence>
<feature type="region of interest" description="Disordered" evidence="1">
    <location>
        <begin position="1"/>
        <end position="35"/>
    </location>
</feature>
<dbReference type="SUPFAM" id="SSF46785">
    <property type="entry name" value="Winged helix' DNA-binding domain"/>
    <property type="match status" value="1"/>
</dbReference>
<keyword evidence="3" id="KW-1185">Reference proteome</keyword>
<dbReference type="Gene3D" id="3.10.450.50">
    <property type="match status" value="1"/>
</dbReference>
<dbReference type="RefSeq" id="WP_229854401.1">
    <property type="nucleotide sequence ID" value="NZ_BMTD01000015.1"/>
</dbReference>
<dbReference type="InterPro" id="IPR036390">
    <property type="entry name" value="WH_DNA-bd_sf"/>
</dbReference>
<reference evidence="2" key="2">
    <citation type="submission" date="2020-09" db="EMBL/GenBank/DDBJ databases">
        <authorList>
            <person name="Sun Q."/>
            <person name="Ohkuma M."/>
        </authorList>
    </citation>
    <scope>NUCLEOTIDE SEQUENCE</scope>
    <source>
        <strain evidence="2">JCM 4369</strain>
    </source>
</reference>
<reference evidence="2" key="1">
    <citation type="journal article" date="2014" name="Int. J. Syst. Evol. Microbiol.">
        <title>Complete genome sequence of Corynebacterium casei LMG S-19264T (=DSM 44701T), isolated from a smear-ripened cheese.</title>
        <authorList>
            <consortium name="US DOE Joint Genome Institute (JGI-PGF)"/>
            <person name="Walter F."/>
            <person name="Albersmeier A."/>
            <person name="Kalinowski J."/>
            <person name="Ruckert C."/>
        </authorList>
    </citation>
    <scope>NUCLEOTIDE SEQUENCE</scope>
    <source>
        <strain evidence="2">JCM 4369</strain>
    </source>
</reference>
<dbReference type="EMBL" id="BMTD01000015">
    <property type="protein sequence ID" value="GGV12992.1"/>
    <property type="molecule type" value="Genomic_DNA"/>
</dbReference>
<accession>A0A918IHB3</accession>
<feature type="compositionally biased region" description="Basic and acidic residues" evidence="1">
    <location>
        <begin position="10"/>
        <end position="22"/>
    </location>
</feature>
<dbReference type="AlphaFoldDB" id="A0A918IHB3"/>